<dbReference type="AlphaFoldDB" id="A0A0A9CRD9"/>
<reference evidence="1" key="2">
    <citation type="journal article" date="2015" name="Data Brief">
        <title>Shoot transcriptome of the giant reed, Arundo donax.</title>
        <authorList>
            <person name="Barrero R.A."/>
            <person name="Guerrero F.D."/>
            <person name="Moolhuijzen P."/>
            <person name="Goolsby J.A."/>
            <person name="Tidwell J."/>
            <person name="Bellgard S.E."/>
            <person name="Bellgard M.I."/>
        </authorList>
    </citation>
    <scope>NUCLEOTIDE SEQUENCE</scope>
    <source>
        <tissue evidence="1">Shoot tissue taken approximately 20 cm above the soil surface</tissue>
    </source>
</reference>
<organism evidence="1">
    <name type="scientific">Arundo donax</name>
    <name type="common">Giant reed</name>
    <name type="synonym">Donax arundinaceus</name>
    <dbReference type="NCBI Taxonomy" id="35708"/>
    <lineage>
        <taxon>Eukaryota</taxon>
        <taxon>Viridiplantae</taxon>
        <taxon>Streptophyta</taxon>
        <taxon>Embryophyta</taxon>
        <taxon>Tracheophyta</taxon>
        <taxon>Spermatophyta</taxon>
        <taxon>Magnoliopsida</taxon>
        <taxon>Liliopsida</taxon>
        <taxon>Poales</taxon>
        <taxon>Poaceae</taxon>
        <taxon>PACMAD clade</taxon>
        <taxon>Arundinoideae</taxon>
        <taxon>Arundineae</taxon>
        <taxon>Arundo</taxon>
    </lineage>
</organism>
<sequence>MSPLSPSTFNSEHTLDILTRRSWSICTALRILRADEICCCSFSCSSWYDSRNAFGSLSNRALSSTIFTLSSASLTVPTCACIPNRSSS</sequence>
<proteinExistence type="predicted"/>
<accession>A0A0A9CRD9</accession>
<name>A0A0A9CRD9_ARUDO</name>
<protein>
    <submittedName>
        <fullName evidence="1">Oy1</fullName>
    </submittedName>
</protein>
<dbReference type="EMBL" id="GBRH01221925">
    <property type="protein sequence ID" value="JAD75970.1"/>
    <property type="molecule type" value="Transcribed_RNA"/>
</dbReference>
<reference evidence="1" key="1">
    <citation type="submission" date="2014-09" db="EMBL/GenBank/DDBJ databases">
        <authorList>
            <person name="Magalhaes I.L.F."/>
            <person name="Oliveira U."/>
            <person name="Santos F.R."/>
            <person name="Vidigal T.H.D.A."/>
            <person name="Brescovit A.D."/>
            <person name="Santos A.J."/>
        </authorList>
    </citation>
    <scope>NUCLEOTIDE SEQUENCE</scope>
    <source>
        <tissue evidence="1">Shoot tissue taken approximately 20 cm above the soil surface</tissue>
    </source>
</reference>
<evidence type="ECO:0000313" key="1">
    <source>
        <dbReference type="EMBL" id="JAD75970.1"/>
    </source>
</evidence>